<evidence type="ECO:0000256" key="2">
    <source>
        <dbReference type="ARBA" id="ARBA00006273"/>
    </source>
</evidence>
<dbReference type="GO" id="GO:0005184">
    <property type="term" value="F:neuropeptide hormone activity"/>
    <property type="evidence" value="ECO:0007669"/>
    <property type="project" value="InterPro"/>
</dbReference>
<reference evidence="10 11" key="1">
    <citation type="submission" date="2005-09" db="EMBL/GenBank/DDBJ databases">
        <authorList>
            <person name="Mural R.J."/>
            <person name="Li P.W."/>
            <person name="Adams M.D."/>
            <person name="Amanatides P.G."/>
            <person name="Baden-Tillson H."/>
            <person name="Barnstead M."/>
            <person name="Chin S.H."/>
            <person name="Dew I."/>
            <person name="Evans C.A."/>
            <person name="Ferriera S."/>
            <person name="Flanigan M."/>
            <person name="Fosler C."/>
            <person name="Glodek A."/>
            <person name="Gu Z."/>
            <person name="Holt R.A."/>
            <person name="Jennings D."/>
            <person name="Kraft C.L."/>
            <person name="Lu F."/>
            <person name="Nguyen T."/>
            <person name="Nusskern D.R."/>
            <person name="Pfannkoch C.M."/>
            <person name="Sitter C."/>
            <person name="Sutton G.G."/>
            <person name="Venter J.C."/>
            <person name="Wang Z."/>
            <person name="Woodage T."/>
            <person name="Zheng X.H."/>
            <person name="Zhong F."/>
        </authorList>
    </citation>
    <scope>NUCLEOTIDE SEQUENCE [LARGE SCALE GENOMIC DNA]</scope>
    <source>
        <strain>BN</strain>
        <strain evidence="11">Sprague-Dawley</strain>
    </source>
</reference>
<dbReference type="PANTHER" id="PTHR10786:SF0">
    <property type="entry name" value="CHOLECYSTOKININ"/>
    <property type="match status" value="1"/>
</dbReference>
<evidence type="ECO:0000256" key="1">
    <source>
        <dbReference type="ARBA" id="ARBA00004613"/>
    </source>
</evidence>
<feature type="chain" id="PRO_5039897181" evidence="8">
    <location>
        <begin position="21"/>
        <end position="166"/>
    </location>
</feature>
<feature type="signal peptide" evidence="8">
    <location>
        <begin position="1"/>
        <end position="20"/>
    </location>
</feature>
<dbReference type="SMART" id="SM00029">
    <property type="entry name" value="GASTRIN"/>
    <property type="match status" value="1"/>
</dbReference>
<name>A6I439_RAT</name>
<evidence type="ECO:0000256" key="6">
    <source>
        <dbReference type="ARBA" id="ARBA00022815"/>
    </source>
</evidence>
<keyword evidence="4" id="KW-0765">Sulfation</keyword>
<dbReference type="AlphaFoldDB" id="A6I439"/>
<sequence>MKCGVCLCVVMAVLAAGALAQPVVPVEAVDPMEQRAEEAPRRQLRAVLRPDSEPRARLGALLARYIQQVRKVAWMVTSGWVLTWTSRAGLKHRRWASFLWSSVTQFAHGSPTLPGLTACGLTAPSGRMSVLKNLQGLDPSHRISDRDYMGWMDFGRRSAEDYEYPS</sequence>
<dbReference type="GO" id="GO:0007586">
    <property type="term" value="P:digestion"/>
    <property type="evidence" value="ECO:0007669"/>
    <property type="project" value="InterPro"/>
</dbReference>
<dbReference type="InterPro" id="IPR013152">
    <property type="entry name" value="Gastrin/cholecystokinin_CS"/>
</dbReference>
<dbReference type="InterPro" id="IPR015499">
    <property type="entry name" value="CCK-like"/>
</dbReference>
<protein>
    <submittedName>
        <fullName evidence="10">Cholecystokinin, isoform CRA_a</fullName>
    </submittedName>
</protein>
<evidence type="ECO:0000313" key="10">
    <source>
        <dbReference type="EMBL" id="EDL76837.1"/>
    </source>
</evidence>
<dbReference type="EMBL" id="CH473954">
    <property type="protein sequence ID" value="EDL76837.1"/>
    <property type="molecule type" value="Genomic_DNA"/>
</dbReference>
<comment type="similarity">
    <text evidence="2 7">Belongs to the gastrin/cholecystokinin family.</text>
</comment>
<evidence type="ECO:0000256" key="3">
    <source>
        <dbReference type="ARBA" id="ARBA00022525"/>
    </source>
</evidence>
<evidence type="ECO:0000256" key="5">
    <source>
        <dbReference type="ARBA" id="ARBA00022685"/>
    </source>
</evidence>
<evidence type="ECO:0000313" key="11">
    <source>
        <dbReference type="Proteomes" id="UP000234681"/>
    </source>
</evidence>
<dbReference type="PROSITE" id="PS00259">
    <property type="entry name" value="GASTRIN"/>
    <property type="match status" value="1"/>
</dbReference>
<evidence type="ECO:0000256" key="7">
    <source>
        <dbReference type="RuleBase" id="RU004362"/>
    </source>
</evidence>
<dbReference type="GO" id="GO:0005576">
    <property type="term" value="C:extracellular region"/>
    <property type="evidence" value="ECO:0007669"/>
    <property type="project" value="UniProtKB-SubCell"/>
</dbReference>
<keyword evidence="6" id="KW-0027">Amidation</keyword>
<gene>
    <name evidence="10 12" type="primary">Cck</name>
    <name evidence="10" type="ORF">rCG_25689</name>
</gene>
<evidence type="ECO:0000256" key="8">
    <source>
        <dbReference type="SAM" id="SignalP"/>
    </source>
</evidence>
<evidence type="ECO:0000256" key="4">
    <source>
        <dbReference type="ARBA" id="ARBA00022641"/>
    </source>
</evidence>
<evidence type="ECO:0000313" key="12">
    <source>
        <dbReference type="RGD" id="2288"/>
    </source>
</evidence>
<proteinExistence type="inferred from homology"/>
<dbReference type="Proteomes" id="UP000234681">
    <property type="component" value="Chromosome 8"/>
</dbReference>
<feature type="domain" description="Gastrin/cholecystokinin peptide hormone" evidence="9">
    <location>
        <begin position="123"/>
        <end position="166"/>
    </location>
</feature>
<organism evidence="10 11">
    <name type="scientific">Rattus norvegicus</name>
    <name type="common">Rat</name>
    <dbReference type="NCBI Taxonomy" id="10116"/>
    <lineage>
        <taxon>Eukaryota</taxon>
        <taxon>Metazoa</taxon>
        <taxon>Chordata</taxon>
        <taxon>Craniata</taxon>
        <taxon>Vertebrata</taxon>
        <taxon>Euteleostomi</taxon>
        <taxon>Mammalia</taxon>
        <taxon>Eutheria</taxon>
        <taxon>Euarchontoglires</taxon>
        <taxon>Glires</taxon>
        <taxon>Rodentia</taxon>
        <taxon>Myomorpha</taxon>
        <taxon>Muroidea</taxon>
        <taxon>Muridae</taxon>
        <taxon>Murinae</taxon>
        <taxon>Rattus</taxon>
    </lineage>
</organism>
<feature type="domain" description="Gastrin/cholecystokinin peptide hormone" evidence="9">
    <location>
        <begin position="4"/>
        <end position="72"/>
    </location>
</feature>
<dbReference type="InterPro" id="IPR001651">
    <property type="entry name" value="Gastrin/CCK"/>
</dbReference>
<dbReference type="PANTHER" id="PTHR10786">
    <property type="entry name" value="CHOLECYSTOKININ"/>
    <property type="match status" value="1"/>
</dbReference>
<accession>A6I439</accession>
<keyword evidence="5" id="KW-0165">Cleavage on pair of basic residues</keyword>
<keyword evidence="3" id="KW-0964">Secreted</keyword>
<evidence type="ECO:0000259" key="9">
    <source>
        <dbReference type="Pfam" id="PF00918"/>
    </source>
</evidence>
<keyword evidence="8" id="KW-0732">Signal</keyword>
<dbReference type="Pfam" id="PF00918">
    <property type="entry name" value="Gastrin"/>
    <property type="match status" value="2"/>
</dbReference>
<dbReference type="RGD" id="2288">
    <property type="gene designation" value="Cck"/>
</dbReference>
<comment type="subcellular location">
    <subcellularLocation>
        <location evidence="1 7">Secreted</location>
    </subcellularLocation>
</comment>